<reference evidence="6" key="1">
    <citation type="journal article" date="2019" name="Int. J. Syst. Evol. Microbiol.">
        <title>The Global Catalogue of Microorganisms (GCM) 10K type strain sequencing project: providing services to taxonomists for standard genome sequencing and annotation.</title>
        <authorList>
            <consortium name="The Broad Institute Genomics Platform"/>
            <consortium name="The Broad Institute Genome Sequencing Center for Infectious Disease"/>
            <person name="Wu L."/>
            <person name="Ma J."/>
        </authorList>
    </citation>
    <scope>NUCLEOTIDE SEQUENCE [LARGE SCALE GENOMIC DNA]</scope>
    <source>
        <strain evidence="6">JCM 17440</strain>
    </source>
</reference>
<feature type="domain" description="AMP-dependent synthetase/ligase" evidence="4">
    <location>
        <begin position="12"/>
        <end position="98"/>
    </location>
</feature>
<organism evidence="5 6">
    <name type="scientific">Actinomadura meridiana</name>
    <dbReference type="NCBI Taxonomy" id="559626"/>
    <lineage>
        <taxon>Bacteria</taxon>
        <taxon>Bacillati</taxon>
        <taxon>Actinomycetota</taxon>
        <taxon>Actinomycetes</taxon>
        <taxon>Streptosporangiales</taxon>
        <taxon>Thermomonosporaceae</taxon>
        <taxon>Actinomadura</taxon>
    </lineage>
</organism>
<protein>
    <submittedName>
        <fullName evidence="5">TIGR03089 family protein</fullName>
    </submittedName>
</protein>
<feature type="compositionally biased region" description="Polar residues" evidence="3">
    <location>
        <begin position="102"/>
        <end position="122"/>
    </location>
</feature>
<keyword evidence="2" id="KW-0436">Ligase</keyword>
<gene>
    <name evidence="5" type="ORF">GCM10022254_43510</name>
</gene>
<dbReference type="PANTHER" id="PTHR43201:SF5">
    <property type="entry name" value="MEDIUM-CHAIN ACYL-COA LIGASE ACSF2, MITOCHONDRIAL"/>
    <property type="match status" value="1"/>
</dbReference>
<evidence type="ECO:0000256" key="1">
    <source>
        <dbReference type="ARBA" id="ARBA00006432"/>
    </source>
</evidence>
<dbReference type="RefSeq" id="WP_344899447.1">
    <property type="nucleotide sequence ID" value="NZ_BAABAS010000015.1"/>
</dbReference>
<evidence type="ECO:0000313" key="6">
    <source>
        <dbReference type="Proteomes" id="UP001501710"/>
    </source>
</evidence>
<dbReference type="Pfam" id="PF00501">
    <property type="entry name" value="AMP-binding"/>
    <property type="match status" value="1"/>
</dbReference>
<evidence type="ECO:0000313" key="5">
    <source>
        <dbReference type="EMBL" id="GAA4235706.1"/>
    </source>
</evidence>
<dbReference type="InterPro" id="IPR000873">
    <property type="entry name" value="AMP-dep_synth/lig_dom"/>
</dbReference>
<name>A0ABP8C8Z4_9ACTN</name>
<dbReference type="Gene3D" id="3.40.50.12780">
    <property type="entry name" value="N-terminal domain of ligase-like"/>
    <property type="match status" value="2"/>
</dbReference>
<evidence type="ECO:0000259" key="4">
    <source>
        <dbReference type="Pfam" id="PF00501"/>
    </source>
</evidence>
<dbReference type="InterPro" id="IPR017523">
    <property type="entry name" value="Rv3268"/>
</dbReference>
<dbReference type="InterPro" id="IPR042099">
    <property type="entry name" value="ANL_N_sf"/>
</dbReference>
<dbReference type="EMBL" id="BAABAS010000015">
    <property type="protein sequence ID" value="GAA4235706.1"/>
    <property type="molecule type" value="Genomic_DNA"/>
</dbReference>
<evidence type="ECO:0000256" key="2">
    <source>
        <dbReference type="ARBA" id="ARBA00022598"/>
    </source>
</evidence>
<evidence type="ECO:0000256" key="3">
    <source>
        <dbReference type="SAM" id="MobiDB-lite"/>
    </source>
</evidence>
<dbReference type="Proteomes" id="UP001501710">
    <property type="component" value="Unassembled WGS sequence"/>
</dbReference>
<dbReference type="PANTHER" id="PTHR43201">
    <property type="entry name" value="ACYL-COA SYNTHETASE"/>
    <property type="match status" value="1"/>
</dbReference>
<dbReference type="SUPFAM" id="SSF56801">
    <property type="entry name" value="Acetyl-CoA synthetase-like"/>
    <property type="match status" value="1"/>
</dbReference>
<dbReference type="NCBIfam" id="TIGR03089">
    <property type="entry name" value="TIGR03089 family protein"/>
    <property type="match status" value="1"/>
</dbReference>
<sequence>MRDDGGPAGLLRRRVADDPSSPLVTFYDDASGERVELSARTFDNWVAKTANFLVDGLAAEPGTRVVLALPPHWQTAVWLMACWSAGLVAEPVDPASVKEGTSKQGTSEPSDTSDPSGTSEPFDTSEPYILAAAQEVLDDVIADGALGGAAEEIVGLSLHALGGPLAECPPGVTDYAVEVRAYGDRFVPGPEVTSETPALNVTKTTFSAADLVGAARTAVEKWDLDARDRLLVHMPFTTLDGVLTGLLAPLASGASVIIQRNLDKAVLDRRLTLEHVTVVAGLPGRNDASGSPRRLA</sequence>
<keyword evidence="6" id="KW-1185">Reference proteome</keyword>
<comment type="caution">
    <text evidence="5">The sequence shown here is derived from an EMBL/GenBank/DDBJ whole genome shotgun (WGS) entry which is preliminary data.</text>
</comment>
<accession>A0ABP8C8Z4</accession>
<comment type="similarity">
    <text evidence="1">Belongs to the ATP-dependent AMP-binding enzyme family.</text>
</comment>
<proteinExistence type="inferred from homology"/>
<feature type="region of interest" description="Disordered" evidence="3">
    <location>
        <begin position="95"/>
        <end position="124"/>
    </location>
</feature>